<dbReference type="SMART" id="SM00382">
    <property type="entry name" value="AAA"/>
    <property type="match status" value="1"/>
</dbReference>
<dbReference type="PANTHER" id="PTHR42711:SF17">
    <property type="entry name" value="ABC TRANSPORTER ATP-BINDING PROTEIN"/>
    <property type="match status" value="1"/>
</dbReference>
<protein>
    <submittedName>
        <fullName evidence="5">ABC transporter ATP-binding protein</fullName>
    </submittedName>
</protein>
<keyword evidence="6" id="KW-1185">Reference proteome</keyword>
<gene>
    <name evidence="5" type="ORF">I0Q91_12160</name>
</gene>
<comment type="caution">
    <text evidence="5">The sequence shown here is derived from an EMBL/GenBank/DDBJ whole genome shotgun (WGS) entry which is preliminary data.</text>
</comment>
<evidence type="ECO:0000256" key="2">
    <source>
        <dbReference type="ARBA" id="ARBA00022741"/>
    </source>
</evidence>
<reference evidence="5" key="1">
    <citation type="submission" date="2020-11" db="EMBL/GenBank/DDBJ databases">
        <title>Halonatronomonas betainensis gen. nov., sp. nov. a novel haloalkaliphilic representative of the family Halanaerobiacae capable of betaine degradation.</title>
        <authorList>
            <person name="Boltyanskaya Y."/>
            <person name="Kevbrin V."/>
            <person name="Detkova E."/>
            <person name="Grouzdev D.S."/>
            <person name="Koziaeva V."/>
            <person name="Zhilina T."/>
        </authorList>
    </citation>
    <scope>NUCLEOTIDE SEQUENCE</scope>
    <source>
        <strain evidence="5">Z-7014</strain>
    </source>
</reference>
<proteinExistence type="predicted"/>
<evidence type="ECO:0000313" key="6">
    <source>
        <dbReference type="Proteomes" id="UP000621436"/>
    </source>
</evidence>
<dbReference type="GO" id="GO:0016887">
    <property type="term" value="F:ATP hydrolysis activity"/>
    <property type="evidence" value="ECO:0007669"/>
    <property type="project" value="InterPro"/>
</dbReference>
<accession>A0A931ARW5</accession>
<dbReference type="SUPFAM" id="SSF52540">
    <property type="entry name" value="P-loop containing nucleoside triphosphate hydrolases"/>
    <property type="match status" value="1"/>
</dbReference>
<keyword evidence="1" id="KW-0813">Transport</keyword>
<dbReference type="CDD" id="cd03230">
    <property type="entry name" value="ABC_DR_subfamily_A"/>
    <property type="match status" value="1"/>
</dbReference>
<dbReference type="RefSeq" id="WP_270454875.1">
    <property type="nucleotide sequence ID" value="NZ_JADPIE010000007.1"/>
</dbReference>
<keyword evidence="2" id="KW-0547">Nucleotide-binding</keyword>
<dbReference type="Pfam" id="PF00005">
    <property type="entry name" value="ABC_tran"/>
    <property type="match status" value="1"/>
</dbReference>
<dbReference type="InterPro" id="IPR003439">
    <property type="entry name" value="ABC_transporter-like_ATP-bd"/>
</dbReference>
<name>A0A931ARW5_9FIRM</name>
<feature type="domain" description="ABC transporter" evidence="4">
    <location>
        <begin position="10"/>
        <end position="236"/>
    </location>
</feature>
<dbReference type="EMBL" id="JADPIE010000007">
    <property type="protein sequence ID" value="MBF8437842.1"/>
    <property type="molecule type" value="Genomic_DNA"/>
</dbReference>
<evidence type="ECO:0000256" key="3">
    <source>
        <dbReference type="ARBA" id="ARBA00022840"/>
    </source>
</evidence>
<dbReference type="GO" id="GO:0005524">
    <property type="term" value="F:ATP binding"/>
    <property type="evidence" value="ECO:0007669"/>
    <property type="project" value="UniProtKB-KW"/>
</dbReference>
<dbReference type="Proteomes" id="UP000621436">
    <property type="component" value="Unassembled WGS sequence"/>
</dbReference>
<evidence type="ECO:0000259" key="4">
    <source>
        <dbReference type="PROSITE" id="PS50893"/>
    </source>
</evidence>
<dbReference type="AlphaFoldDB" id="A0A931ARW5"/>
<keyword evidence="3 5" id="KW-0067">ATP-binding</keyword>
<evidence type="ECO:0000313" key="5">
    <source>
        <dbReference type="EMBL" id="MBF8437842.1"/>
    </source>
</evidence>
<dbReference type="InterPro" id="IPR050763">
    <property type="entry name" value="ABC_transporter_ATP-binding"/>
</dbReference>
<dbReference type="Gene3D" id="3.40.50.300">
    <property type="entry name" value="P-loop containing nucleotide triphosphate hydrolases"/>
    <property type="match status" value="1"/>
</dbReference>
<dbReference type="InterPro" id="IPR027417">
    <property type="entry name" value="P-loop_NTPase"/>
</dbReference>
<evidence type="ECO:0000256" key="1">
    <source>
        <dbReference type="ARBA" id="ARBA00022448"/>
    </source>
</evidence>
<dbReference type="PANTHER" id="PTHR42711">
    <property type="entry name" value="ABC TRANSPORTER ATP-BINDING PROTEIN"/>
    <property type="match status" value="1"/>
</dbReference>
<dbReference type="InterPro" id="IPR003593">
    <property type="entry name" value="AAA+_ATPase"/>
</dbReference>
<organism evidence="5 6">
    <name type="scientific">Halonatronomonas betaini</name>
    <dbReference type="NCBI Taxonomy" id="2778430"/>
    <lineage>
        <taxon>Bacteria</taxon>
        <taxon>Bacillati</taxon>
        <taxon>Bacillota</taxon>
        <taxon>Clostridia</taxon>
        <taxon>Halanaerobiales</taxon>
        <taxon>Halarsenatibacteraceae</taxon>
        <taxon>Halonatronomonas</taxon>
    </lineage>
</organism>
<dbReference type="PROSITE" id="PS50893">
    <property type="entry name" value="ABC_TRANSPORTER_2"/>
    <property type="match status" value="1"/>
</dbReference>
<sequence>MDLVNRKPAVLMKNLSKKFDGQTVIDNISFSQSLNETVAILGKNGSGKTTLIKLLIGLYQPTSGNIKLFGQNPTKHPAVKEKISYLSGDYNLYPNLTVRETIELAASLYNTDIDPDKALNIIRKEGIDLDKEIKLLSRGQLQLVKLAAALVNDPDLIILDEPTSGLDILVRQRLLARLCWYKDEENINLLFTSHNFSEISQLADRIILLDQGKKLADLKMEELPNFNKEIIFVPQKDLKKRDLGLDKIHGINQITLEDKKFIINYSKDEANILYRLSEIPYLSLKIKEPDLADIFHELIEGGRQDESE</sequence>